<protein>
    <submittedName>
        <fullName evidence="2">Uncharacterized protein</fullName>
    </submittedName>
</protein>
<dbReference type="RefSeq" id="WP_119931115.1">
    <property type="nucleotide sequence ID" value="NZ_QZEY01000023.1"/>
</dbReference>
<dbReference type="EMBL" id="QZEY01000023">
    <property type="protein sequence ID" value="RJL22039.1"/>
    <property type="molecule type" value="Genomic_DNA"/>
</dbReference>
<feature type="transmembrane region" description="Helical" evidence="1">
    <location>
        <begin position="12"/>
        <end position="34"/>
    </location>
</feature>
<comment type="caution">
    <text evidence="2">The sequence shown here is derived from an EMBL/GenBank/DDBJ whole genome shotgun (WGS) entry which is preliminary data.</text>
</comment>
<dbReference type="AlphaFoldDB" id="A0A3A4A0X8"/>
<accession>A0A3A4A0X8</accession>
<keyword evidence="1" id="KW-1133">Transmembrane helix</keyword>
<keyword evidence="1" id="KW-0472">Membrane</keyword>
<proteinExistence type="predicted"/>
<evidence type="ECO:0000313" key="2">
    <source>
        <dbReference type="EMBL" id="RJL22039.1"/>
    </source>
</evidence>
<keyword evidence="3" id="KW-1185">Reference proteome</keyword>
<keyword evidence="1" id="KW-0812">Transmembrane</keyword>
<evidence type="ECO:0000313" key="3">
    <source>
        <dbReference type="Proteomes" id="UP000265768"/>
    </source>
</evidence>
<evidence type="ECO:0000256" key="1">
    <source>
        <dbReference type="SAM" id="Phobius"/>
    </source>
</evidence>
<dbReference type="Proteomes" id="UP000265768">
    <property type="component" value="Unassembled WGS sequence"/>
</dbReference>
<sequence length="96" mass="10817">MGAAIAAAVSSPWFWLLLGGLPITILLVIPAIIARGKDHGLKELQWKIPLLGELRLTYRDPDDPPHGDEIRGEVRDQHLPALWRRIRALLGRRDSR</sequence>
<gene>
    <name evidence="2" type="ORF">D5H75_36160</name>
</gene>
<reference evidence="2 3" key="1">
    <citation type="submission" date="2018-09" db="EMBL/GenBank/DDBJ databases">
        <title>YIM 75507 draft genome.</title>
        <authorList>
            <person name="Tang S."/>
            <person name="Feng Y."/>
        </authorList>
    </citation>
    <scope>NUCLEOTIDE SEQUENCE [LARGE SCALE GENOMIC DNA]</scope>
    <source>
        <strain evidence="2 3">YIM 75507</strain>
    </source>
</reference>
<organism evidence="2 3">
    <name type="scientific">Bailinhaonella thermotolerans</name>
    <dbReference type="NCBI Taxonomy" id="1070861"/>
    <lineage>
        <taxon>Bacteria</taxon>
        <taxon>Bacillati</taxon>
        <taxon>Actinomycetota</taxon>
        <taxon>Actinomycetes</taxon>
        <taxon>Streptosporangiales</taxon>
        <taxon>Streptosporangiaceae</taxon>
        <taxon>Bailinhaonella</taxon>
    </lineage>
</organism>
<name>A0A3A4A0X8_9ACTN</name>